<dbReference type="RefSeq" id="XP_025349598.1">
    <property type="nucleotide sequence ID" value="XM_025494145.1"/>
</dbReference>
<dbReference type="PANTHER" id="PTHR39398">
    <property type="entry name" value="YALI0F14311P"/>
    <property type="match status" value="1"/>
</dbReference>
<evidence type="ECO:0000313" key="3">
    <source>
        <dbReference type="Proteomes" id="UP000245942"/>
    </source>
</evidence>
<feature type="compositionally biased region" description="Low complexity" evidence="1">
    <location>
        <begin position="85"/>
        <end position="104"/>
    </location>
</feature>
<protein>
    <submittedName>
        <fullName evidence="2">Uncharacterized protein</fullName>
    </submittedName>
</protein>
<proteinExistence type="predicted"/>
<feature type="compositionally biased region" description="Low complexity" evidence="1">
    <location>
        <begin position="25"/>
        <end position="41"/>
    </location>
</feature>
<dbReference type="GeneID" id="37015879"/>
<dbReference type="OrthoDB" id="3365740at2759"/>
<feature type="region of interest" description="Disordered" evidence="1">
    <location>
        <begin position="482"/>
        <end position="501"/>
    </location>
</feature>
<dbReference type="EMBL" id="KZ819323">
    <property type="protein sequence ID" value="PWN22438.1"/>
    <property type="molecule type" value="Genomic_DNA"/>
</dbReference>
<dbReference type="Proteomes" id="UP000245942">
    <property type="component" value="Unassembled WGS sequence"/>
</dbReference>
<reference evidence="2 3" key="1">
    <citation type="journal article" date="2018" name="Mol. Biol. Evol.">
        <title>Broad Genomic Sampling Reveals a Smut Pathogenic Ancestry of the Fungal Clade Ustilaginomycotina.</title>
        <authorList>
            <person name="Kijpornyongpan T."/>
            <person name="Mondo S.J."/>
            <person name="Barry K."/>
            <person name="Sandor L."/>
            <person name="Lee J."/>
            <person name="Lipzen A."/>
            <person name="Pangilinan J."/>
            <person name="LaButti K."/>
            <person name="Hainaut M."/>
            <person name="Henrissat B."/>
            <person name="Grigoriev I.V."/>
            <person name="Spatafora J.W."/>
            <person name="Aime M.C."/>
        </authorList>
    </citation>
    <scope>NUCLEOTIDE SEQUENCE [LARGE SCALE GENOMIC DNA]</scope>
    <source>
        <strain evidence="2 3">MCA 4718</strain>
    </source>
</reference>
<keyword evidence="3" id="KW-1185">Reference proteome</keyword>
<feature type="compositionally biased region" description="Polar residues" evidence="1">
    <location>
        <begin position="147"/>
        <end position="166"/>
    </location>
</feature>
<evidence type="ECO:0000256" key="1">
    <source>
        <dbReference type="SAM" id="MobiDB-lite"/>
    </source>
</evidence>
<feature type="region of interest" description="Disordered" evidence="1">
    <location>
        <begin position="1"/>
        <end position="166"/>
    </location>
</feature>
<feature type="compositionally biased region" description="Polar residues" evidence="1">
    <location>
        <begin position="1"/>
        <end position="11"/>
    </location>
</feature>
<sequence length="600" mass="64376">MNYSTERSMWASSRVAAAKQGAGTLSSHANSPSSSLNSHPARGTAASNSRTHLSGSSTSAWASPASQPSSALPNLSMPAANGQGAASRSSPYSANASNASRYAPGNRQTSSAHGTSLLEAPAPRQRDLTRQLGGSLDPMSLIASPSRGIQSAHSTSLGASSEQDLTNHQTQENFRGYVSRRIAAHCQRFPTLTLAEIARKIAVPGDAAEEADAKRREEIDMARVSLEEILLLVRKLREGVMASHRMDAATIEVYQLSLFLSVHTLNSGQLSSTINRLVLDLFPNIPCKSSTTSTWPGNVFADFTSTPEGSKEDAFVAQLRHFAEDTPATRAHHASLLLLSHTCLGSGGKSGMGGFGSAGGLQDNFFTLKHKVLAALGLSLEDTPNADIVFAEQADRALRTGDVLLFRKLLSHRRASVWQKLLLEQAVPKMRAQAWTQLKKAYMSVPLPLSLSSQQQDGEPQGEQWLEEVLLIDTHLVPVSNATASSSKTAPQAAPTKKSQTKILDSWDEADLSQLDLASASAPATPAQEEERRTRIARLAGAFTHHALPSSQQQQQQQQASKGEHHTTTTTATLAQALAPWKERLVLTKEGERVCAIKLR</sequence>
<dbReference type="STRING" id="1684307.A0A316UC40"/>
<accession>A0A316UC40</accession>
<evidence type="ECO:0000313" key="2">
    <source>
        <dbReference type="EMBL" id="PWN22438.1"/>
    </source>
</evidence>
<dbReference type="AlphaFoldDB" id="A0A316UC40"/>
<dbReference type="PANTHER" id="PTHR39398:SF1">
    <property type="entry name" value="CSN8_PSMD8_EIF3K DOMAIN-CONTAINING PROTEIN"/>
    <property type="match status" value="1"/>
</dbReference>
<gene>
    <name evidence="2" type="ORF">BCV69DRAFT_297729</name>
</gene>
<feature type="region of interest" description="Disordered" evidence="1">
    <location>
        <begin position="547"/>
        <end position="568"/>
    </location>
</feature>
<organism evidence="2 3">
    <name type="scientific">Pseudomicrostroma glucosiphilum</name>
    <dbReference type="NCBI Taxonomy" id="1684307"/>
    <lineage>
        <taxon>Eukaryota</taxon>
        <taxon>Fungi</taxon>
        <taxon>Dikarya</taxon>
        <taxon>Basidiomycota</taxon>
        <taxon>Ustilaginomycotina</taxon>
        <taxon>Exobasidiomycetes</taxon>
        <taxon>Microstromatales</taxon>
        <taxon>Microstromatales incertae sedis</taxon>
        <taxon>Pseudomicrostroma</taxon>
    </lineage>
</organism>
<feature type="compositionally biased region" description="Low complexity" evidence="1">
    <location>
        <begin position="53"/>
        <end position="76"/>
    </location>
</feature>
<name>A0A316UC40_9BASI</name>